<feature type="region of interest" description="Disordered" evidence="1">
    <location>
        <begin position="1"/>
        <end position="52"/>
    </location>
</feature>
<name>A0A392PQ52_9FABA</name>
<dbReference type="PANTHER" id="PTHR33223">
    <property type="entry name" value="CCHC-TYPE DOMAIN-CONTAINING PROTEIN"/>
    <property type="match status" value="1"/>
</dbReference>
<dbReference type="PANTHER" id="PTHR33223:SF11">
    <property type="entry name" value="ELEMENT PROTEIN, PUTATIVE-RELATED"/>
    <property type="match status" value="1"/>
</dbReference>
<dbReference type="EMBL" id="LXQA010088240">
    <property type="protein sequence ID" value="MCI13436.1"/>
    <property type="molecule type" value="Genomic_DNA"/>
</dbReference>
<comment type="caution">
    <text evidence="2">The sequence shown here is derived from an EMBL/GenBank/DDBJ whole genome shotgun (WGS) entry which is preliminary data.</text>
</comment>
<organism evidence="2 3">
    <name type="scientific">Trifolium medium</name>
    <dbReference type="NCBI Taxonomy" id="97028"/>
    <lineage>
        <taxon>Eukaryota</taxon>
        <taxon>Viridiplantae</taxon>
        <taxon>Streptophyta</taxon>
        <taxon>Embryophyta</taxon>
        <taxon>Tracheophyta</taxon>
        <taxon>Spermatophyta</taxon>
        <taxon>Magnoliopsida</taxon>
        <taxon>eudicotyledons</taxon>
        <taxon>Gunneridae</taxon>
        <taxon>Pentapetalae</taxon>
        <taxon>rosids</taxon>
        <taxon>fabids</taxon>
        <taxon>Fabales</taxon>
        <taxon>Fabaceae</taxon>
        <taxon>Papilionoideae</taxon>
        <taxon>50 kb inversion clade</taxon>
        <taxon>NPAAA clade</taxon>
        <taxon>Hologalegina</taxon>
        <taxon>IRL clade</taxon>
        <taxon>Trifolieae</taxon>
        <taxon>Trifolium</taxon>
    </lineage>
</organism>
<dbReference type="AlphaFoldDB" id="A0A392PQ52"/>
<reference evidence="2 3" key="1">
    <citation type="journal article" date="2018" name="Front. Plant Sci.">
        <title>Red Clover (Trifolium pratense) and Zigzag Clover (T. medium) - A Picture of Genomic Similarities and Differences.</title>
        <authorList>
            <person name="Dluhosova J."/>
            <person name="Istvanek J."/>
            <person name="Nedelnik J."/>
            <person name="Repkova J."/>
        </authorList>
    </citation>
    <scope>NUCLEOTIDE SEQUENCE [LARGE SCALE GENOMIC DNA]</scope>
    <source>
        <strain evidence="3">cv. 10/8</strain>
        <tissue evidence="2">Leaf</tissue>
    </source>
</reference>
<evidence type="ECO:0000313" key="2">
    <source>
        <dbReference type="EMBL" id="MCI13436.1"/>
    </source>
</evidence>
<proteinExistence type="predicted"/>
<protein>
    <submittedName>
        <fullName evidence="2">Putative athila retroelement ORF1 protein</fullName>
    </submittedName>
</protein>
<feature type="non-terminal residue" evidence="2">
    <location>
        <position position="154"/>
    </location>
</feature>
<accession>A0A392PQ52</accession>
<evidence type="ECO:0000256" key="1">
    <source>
        <dbReference type="SAM" id="MobiDB-lite"/>
    </source>
</evidence>
<keyword evidence="3" id="KW-1185">Reference proteome</keyword>
<sequence>MLGARLASLAQESSEDTDSSSHNTEEEPFEMAEDQANPPIQPRRTLGDYGQRNNRVMANLGFQPANPVAFDIKNTVLSALKEDQYSGAESQCPNLHLAHFYEVCDYTDPPRISESDKRLRLFKFSLTGRAKDWLDTIPPGTIQTWQELEQKFKD</sequence>
<evidence type="ECO:0000313" key="3">
    <source>
        <dbReference type="Proteomes" id="UP000265520"/>
    </source>
</evidence>
<dbReference type="Proteomes" id="UP000265520">
    <property type="component" value="Unassembled WGS sequence"/>
</dbReference>